<protein>
    <submittedName>
        <fullName evidence="1">Uncharacterized protein</fullName>
    </submittedName>
</protein>
<dbReference type="Proteomes" id="UP000198982">
    <property type="component" value="Unassembled WGS sequence"/>
</dbReference>
<reference evidence="2" key="1">
    <citation type="submission" date="2016-10" db="EMBL/GenBank/DDBJ databases">
        <authorList>
            <person name="Varghese N."/>
            <person name="Submissions S."/>
        </authorList>
    </citation>
    <scope>NUCLEOTIDE SEQUENCE [LARGE SCALE GENOMIC DNA]</scope>
    <source>
        <strain evidence="2">DSM 9751</strain>
    </source>
</reference>
<keyword evidence="2" id="KW-1185">Reference proteome</keyword>
<organism evidence="1 2">
    <name type="scientific">Pseudomonas saponiphila</name>
    <dbReference type="NCBI Taxonomy" id="556534"/>
    <lineage>
        <taxon>Bacteria</taxon>
        <taxon>Pseudomonadati</taxon>
        <taxon>Pseudomonadota</taxon>
        <taxon>Gammaproteobacteria</taxon>
        <taxon>Pseudomonadales</taxon>
        <taxon>Pseudomonadaceae</taxon>
        <taxon>Pseudomonas</taxon>
    </lineage>
</organism>
<accession>A0A1H4QQ39</accession>
<dbReference type="AlphaFoldDB" id="A0A1H4QQ39"/>
<proteinExistence type="predicted"/>
<evidence type="ECO:0000313" key="2">
    <source>
        <dbReference type="Proteomes" id="UP000198982"/>
    </source>
</evidence>
<name>A0A1H4QQ39_9PSED</name>
<sequence length="30" mass="3449">MSVMVFQGFSRVSINKLSVKLIESRFKEMG</sequence>
<dbReference type="EMBL" id="FNTJ01000001">
    <property type="protein sequence ID" value="SEC21779.1"/>
    <property type="molecule type" value="Genomic_DNA"/>
</dbReference>
<evidence type="ECO:0000313" key="1">
    <source>
        <dbReference type="EMBL" id="SEC21779.1"/>
    </source>
</evidence>
<gene>
    <name evidence="1" type="ORF">SAMN05216178_3867</name>
</gene>